<evidence type="ECO:0000256" key="3">
    <source>
        <dbReference type="ARBA" id="ARBA00023211"/>
    </source>
</evidence>
<sequence length="172" mass="19653">MISHSKSTISWHAAVLIQCWYRKAIARLEARRQCAWHLFRALDNSETDSQASTIEELFATLDTTQALGSSCMPLLTPDVTEEDIQFPLGQREFKYLLQMISLGKNRISLTIFSEILKQSAKVFENLPNITDIQLKENESVNVCGDLHGNLPALLQIFDQETCRRNWIVIKDL</sequence>
<organism evidence="4 5">
    <name type="scientific">Paragonimus heterotremus</name>
    <dbReference type="NCBI Taxonomy" id="100268"/>
    <lineage>
        <taxon>Eukaryota</taxon>
        <taxon>Metazoa</taxon>
        <taxon>Spiralia</taxon>
        <taxon>Lophotrochozoa</taxon>
        <taxon>Platyhelminthes</taxon>
        <taxon>Trematoda</taxon>
        <taxon>Digenea</taxon>
        <taxon>Plagiorchiida</taxon>
        <taxon>Troglotremata</taxon>
        <taxon>Troglotrematidae</taxon>
        <taxon>Paragonimus</taxon>
    </lineage>
</organism>
<evidence type="ECO:0000256" key="2">
    <source>
        <dbReference type="ARBA" id="ARBA00022723"/>
    </source>
</evidence>
<gene>
    <name evidence="4" type="ORF">PHET_02243</name>
</gene>
<protein>
    <submittedName>
        <fullName evidence="4">Uncharacterized protein</fullName>
    </submittedName>
</protein>
<dbReference type="Proteomes" id="UP000748531">
    <property type="component" value="Unassembled WGS sequence"/>
</dbReference>
<keyword evidence="2" id="KW-0479">Metal-binding</keyword>
<comment type="caution">
    <text evidence="4">The sequence shown here is derived from an EMBL/GenBank/DDBJ whole genome shotgun (WGS) entry which is preliminary data.</text>
</comment>
<keyword evidence="3" id="KW-0464">Manganese</keyword>
<accession>A0A8J4WK14</accession>
<dbReference type="InterPro" id="IPR029052">
    <property type="entry name" value="Metallo-depent_PP-like"/>
</dbReference>
<dbReference type="OrthoDB" id="442428at2759"/>
<name>A0A8J4WK14_9TREM</name>
<keyword evidence="5" id="KW-1185">Reference proteome</keyword>
<proteinExistence type="predicted"/>
<dbReference type="Gene3D" id="3.60.21.10">
    <property type="match status" value="1"/>
</dbReference>
<evidence type="ECO:0000313" key="4">
    <source>
        <dbReference type="EMBL" id="KAF5404421.1"/>
    </source>
</evidence>
<dbReference type="GO" id="GO:0046872">
    <property type="term" value="F:metal ion binding"/>
    <property type="evidence" value="ECO:0007669"/>
    <property type="project" value="UniProtKB-KW"/>
</dbReference>
<dbReference type="InterPro" id="IPR051134">
    <property type="entry name" value="PPP_phosphatase"/>
</dbReference>
<comment type="cofactor">
    <cofactor evidence="1">
        <name>Mn(2+)</name>
        <dbReference type="ChEBI" id="CHEBI:29035"/>
    </cofactor>
</comment>
<evidence type="ECO:0000313" key="5">
    <source>
        <dbReference type="Proteomes" id="UP000748531"/>
    </source>
</evidence>
<reference evidence="4" key="1">
    <citation type="submission" date="2019-05" db="EMBL/GenBank/DDBJ databases">
        <title>Annotation for the trematode Paragonimus heterotremus.</title>
        <authorList>
            <person name="Choi Y.-J."/>
        </authorList>
    </citation>
    <scope>NUCLEOTIDE SEQUENCE</scope>
    <source>
        <strain evidence="4">LC</strain>
    </source>
</reference>
<dbReference type="EMBL" id="LUCH01000739">
    <property type="protein sequence ID" value="KAF5404421.1"/>
    <property type="molecule type" value="Genomic_DNA"/>
</dbReference>
<dbReference type="AlphaFoldDB" id="A0A8J4WK14"/>
<dbReference type="SUPFAM" id="SSF56300">
    <property type="entry name" value="Metallo-dependent phosphatases"/>
    <property type="match status" value="1"/>
</dbReference>
<evidence type="ECO:0000256" key="1">
    <source>
        <dbReference type="ARBA" id="ARBA00001936"/>
    </source>
</evidence>
<dbReference type="PANTHER" id="PTHR45668:SF3">
    <property type="entry name" value="SERINE_THREONINE-PROTEIN PHOSPHATASE RDGC"/>
    <property type="match status" value="1"/>
</dbReference>
<dbReference type="PANTHER" id="PTHR45668">
    <property type="entry name" value="SERINE/THREONINE-PROTEIN PHOSPHATASE 5-RELATED"/>
    <property type="match status" value="1"/>
</dbReference>